<dbReference type="PROSITE" id="PS51194">
    <property type="entry name" value="HELICASE_CTER"/>
    <property type="match status" value="1"/>
</dbReference>
<dbReference type="GO" id="GO:0003677">
    <property type="term" value="F:DNA binding"/>
    <property type="evidence" value="ECO:0007669"/>
    <property type="project" value="InterPro"/>
</dbReference>
<keyword evidence="9" id="KW-1185">Reference proteome</keyword>
<dbReference type="Pfam" id="PF04851">
    <property type="entry name" value="ResIII"/>
    <property type="match status" value="1"/>
</dbReference>
<dbReference type="PANTHER" id="PTHR24029">
    <property type="entry name" value="UVRABC SYSTEM PROTEIN B"/>
    <property type="match status" value="1"/>
</dbReference>
<organism evidence="8 9">
    <name type="scientific">Metamycoplasma cloacale</name>
    <dbReference type="NCBI Taxonomy" id="92401"/>
    <lineage>
        <taxon>Bacteria</taxon>
        <taxon>Bacillati</taxon>
        <taxon>Mycoplasmatota</taxon>
        <taxon>Mycoplasmoidales</taxon>
        <taxon>Metamycoplasmataceae</taxon>
        <taxon>Metamycoplasma</taxon>
    </lineage>
</organism>
<dbReference type="InterPro" id="IPR041471">
    <property type="entry name" value="UvrB_inter"/>
</dbReference>
<dbReference type="GO" id="GO:0004518">
    <property type="term" value="F:nuclease activity"/>
    <property type="evidence" value="ECO:0007669"/>
    <property type="project" value="UniProtKB-KW"/>
</dbReference>
<dbReference type="PANTHER" id="PTHR24029:SF0">
    <property type="entry name" value="UVRABC SYSTEM PROTEIN B"/>
    <property type="match status" value="1"/>
</dbReference>
<dbReference type="GO" id="GO:0009380">
    <property type="term" value="C:excinuclease repair complex"/>
    <property type="evidence" value="ECO:0007669"/>
    <property type="project" value="InterPro"/>
</dbReference>
<keyword evidence="5" id="KW-0067">ATP-binding</keyword>
<evidence type="ECO:0000256" key="2">
    <source>
        <dbReference type="ARBA" id="ARBA00022741"/>
    </source>
</evidence>
<sequence length="659" mass="76214">MSDKFELVASFKPSGDQPQAIENLIEGLNQNKEHQVLQGVTGSGKTFTIANVISSVNRPALVLSHNKTLANQLYAELKQFFPNNRVEYFVSYFDYYKPEAYKVETDLYIEKQSTTNKTLQAMRMSALNALLIRRDTIVVASVASIYGAYSPIEYKENFLPIEVGMTIDKRELRYKLVHMGFSLNRDFIDRGEFKWIHGEMLEIAPAHHDEYNIRIEFEFDDIAKITYVDPLTKEVKQTLKHTTIYPATIYMLDKTQFQYWKPKLEQELQERIAYFESQGRIDLAQRIKARVLNDIEQFEQNAIVNGIENYARYLDGRQAGETPFTLFDYLPKDTVVFIDESHKMIGQLKGMYAGDYSRKKNLIDNGFRLPSAFDNRPLTFDEFEELKFQKIYISATPEEYELDKTDGEVVSQIIRPTGLLDPEIIVKTVESPIKDTAELIKEQVSKKERTMVLTTTKDEAKQLDLLYKEMGIKSAYVSDDVIPLKRVDILNRLRRGYYDVVIGIDLLKEGIDLPEVSLICVLGADIQGLFRSKTSLIQIVGRAARNDHGKVIFYANSITEPMRLTIEDNLRKREIQQKYNIENNIVPKTISKPIPPTIFSDSELEKLGLDWDMNDAMNKTLNFKEINRLKKKMINFAKERDYVSAENIKQFLIENRVDL</sequence>
<dbReference type="SUPFAM" id="SSF52540">
    <property type="entry name" value="P-loop containing nucleoside triphosphate hydrolases"/>
    <property type="match status" value="2"/>
</dbReference>
<dbReference type="Proteomes" id="UP000249865">
    <property type="component" value="Chromosome"/>
</dbReference>
<dbReference type="RefSeq" id="WP_029330634.1">
    <property type="nucleotide sequence ID" value="NZ_CP030103.1"/>
</dbReference>
<keyword evidence="4" id="KW-0228">DNA excision</keyword>
<evidence type="ECO:0000256" key="1">
    <source>
        <dbReference type="ARBA" id="ARBA00022490"/>
    </source>
</evidence>
<evidence type="ECO:0000313" key="9">
    <source>
        <dbReference type="Proteomes" id="UP000249865"/>
    </source>
</evidence>
<keyword evidence="2" id="KW-0547">Nucleotide-binding</keyword>
<dbReference type="PROSITE" id="PS51192">
    <property type="entry name" value="HELICASE_ATP_BIND_1"/>
    <property type="match status" value="1"/>
</dbReference>
<dbReference type="EMBL" id="CP030103">
    <property type="protein sequence ID" value="AWX42561.1"/>
    <property type="molecule type" value="Genomic_DNA"/>
</dbReference>
<dbReference type="InterPro" id="IPR001650">
    <property type="entry name" value="Helicase_C-like"/>
</dbReference>
<evidence type="ECO:0000256" key="3">
    <source>
        <dbReference type="ARBA" id="ARBA00022763"/>
    </source>
</evidence>
<evidence type="ECO:0000256" key="5">
    <source>
        <dbReference type="ARBA" id="ARBA00022840"/>
    </source>
</evidence>
<dbReference type="KEGG" id="mclo:DK849_00465"/>
<dbReference type="OrthoDB" id="9806651at2"/>
<dbReference type="SMART" id="SM00490">
    <property type="entry name" value="HELICc"/>
    <property type="match status" value="1"/>
</dbReference>
<dbReference type="GO" id="GO:0005524">
    <property type="term" value="F:ATP binding"/>
    <property type="evidence" value="ECO:0007669"/>
    <property type="project" value="UniProtKB-KW"/>
</dbReference>
<evidence type="ECO:0000256" key="4">
    <source>
        <dbReference type="ARBA" id="ARBA00022769"/>
    </source>
</evidence>
<dbReference type="NCBIfam" id="TIGR00631">
    <property type="entry name" value="uvrb"/>
    <property type="match status" value="1"/>
</dbReference>
<dbReference type="NCBIfam" id="NF003673">
    <property type="entry name" value="PRK05298.1"/>
    <property type="match status" value="1"/>
</dbReference>
<dbReference type="AlphaFoldDB" id="A0A2Z4LLC8"/>
<keyword evidence="6" id="KW-0267">Excision nuclease</keyword>
<proteinExistence type="predicted"/>
<protein>
    <submittedName>
        <fullName evidence="8">Excinuclease ABC subunit UvrB</fullName>
    </submittedName>
</protein>
<reference evidence="9" key="1">
    <citation type="submission" date="2018-06" db="EMBL/GenBank/DDBJ databases">
        <title>Complete genome sequences of Mycoplasma anatis, M. anseris and M. cloacale type strains.</title>
        <authorList>
            <person name="Grozner D."/>
            <person name="Forro B."/>
            <person name="Sulyok K.M."/>
            <person name="Marton S."/>
            <person name="Kreizinger Z."/>
            <person name="Banyai K."/>
            <person name="Gyuranecz M."/>
        </authorList>
    </citation>
    <scope>NUCLEOTIDE SEQUENCE [LARGE SCALE GENOMIC DNA]</scope>
    <source>
        <strain evidence="9">NCTC 10199</strain>
    </source>
</reference>
<name>A0A2Z4LLC8_9BACT</name>
<evidence type="ECO:0000256" key="6">
    <source>
        <dbReference type="ARBA" id="ARBA00022881"/>
    </source>
</evidence>
<keyword evidence="7" id="KW-0234">DNA repair</keyword>
<dbReference type="Pfam" id="PF17757">
    <property type="entry name" value="UvrB_inter"/>
    <property type="match status" value="1"/>
</dbReference>
<dbReference type="InterPro" id="IPR014001">
    <property type="entry name" value="Helicase_ATP-bd"/>
</dbReference>
<dbReference type="Pfam" id="PF12344">
    <property type="entry name" value="UvrB"/>
    <property type="match status" value="1"/>
</dbReference>
<accession>A0A2Z4LLC8</accession>
<dbReference type="InterPro" id="IPR027417">
    <property type="entry name" value="P-loop_NTPase"/>
</dbReference>
<dbReference type="InterPro" id="IPR024759">
    <property type="entry name" value="UvrB_YAD/RRR_dom"/>
</dbReference>
<keyword evidence="3" id="KW-0227">DNA damage</keyword>
<keyword evidence="1" id="KW-0963">Cytoplasm</keyword>
<gene>
    <name evidence="8" type="ORF">DK849_00465</name>
</gene>
<dbReference type="InterPro" id="IPR006935">
    <property type="entry name" value="Helicase/UvrB_N"/>
</dbReference>
<dbReference type="GO" id="GO:0016887">
    <property type="term" value="F:ATP hydrolysis activity"/>
    <property type="evidence" value="ECO:0007669"/>
    <property type="project" value="InterPro"/>
</dbReference>
<dbReference type="InterPro" id="IPR004807">
    <property type="entry name" value="UvrB"/>
</dbReference>
<dbReference type="Pfam" id="PF00271">
    <property type="entry name" value="Helicase_C"/>
    <property type="match status" value="1"/>
</dbReference>
<dbReference type="GO" id="GO:0006289">
    <property type="term" value="P:nucleotide-excision repair"/>
    <property type="evidence" value="ECO:0007669"/>
    <property type="project" value="InterPro"/>
</dbReference>
<dbReference type="SMART" id="SM00487">
    <property type="entry name" value="DEXDc"/>
    <property type="match status" value="1"/>
</dbReference>
<evidence type="ECO:0000313" key="8">
    <source>
        <dbReference type="EMBL" id="AWX42561.1"/>
    </source>
</evidence>
<dbReference type="Gene3D" id="3.40.50.300">
    <property type="entry name" value="P-loop containing nucleotide triphosphate hydrolases"/>
    <property type="match status" value="3"/>
</dbReference>
<evidence type="ECO:0000256" key="7">
    <source>
        <dbReference type="ARBA" id="ARBA00023204"/>
    </source>
</evidence>
<dbReference type="CDD" id="cd17916">
    <property type="entry name" value="DEXHc_UvrB"/>
    <property type="match status" value="1"/>
</dbReference>